<name>A0A074J391_9RHOB</name>
<organism evidence="1 2">
    <name type="scientific">Thioclava pacifica DSM 10166</name>
    <dbReference type="NCBI Taxonomy" id="1353537"/>
    <lineage>
        <taxon>Bacteria</taxon>
        <taxon>Pseudomonadati</taxon>
        <taxon>Pseudomonadota</taxon>
        <taxon>Alphaproteobacteria</taxon>
        <taxon>Rhodobacterales</taxon>
        <taxon>Paracoccaceae</taxon>
        <taxon>Thioclava</taxon>
    </lineage>
</organism>
<evidence type="ECO:0000313" key="2">
    <source>
        <dbReference type="Proteomes" id="UP000027432"/>
    </source>
</evidence>
<dbReference type="PANTHER" id="PTHR47628">
    <property type="match status" value="1"/>
</dbReference>
<proteinExistence type="predicted"/>
<keyword evidence="2" id="KW-1185">Reference proteome</keyword>
<dbReference type="Proteomes" id="UP000027432">
    <property type="component" value="Unassembled WGS sequence"/>
</dbReference>
<dbReference type="PANTHER" id="PTHR47628:SF1">
    <property type="entry name" value="ALIPHATIC AMIDASE EXPRESSION-REGULATING PROTEIN"/>
    <property type="match status" value="1"/>
</dbReference>
<dbReference type="CDD" id="cd06357">
    <property type="entry name" value="PBP1_AmiC"/>
    <property type="match status" value="1"/>
</dbReference>
<reference evidence="1 2" key="1">
    <citation type="submission" date="2013-07" db="EMBL/GenBank/DDBJ databases">
        <title>Thioclava pacifica DSM 10166 Genome Sequencing.</title>
        <authorList>
            <person name="Lai Q."/>
            <person name="Shao Z."/>
        </authorList>
    </citation>
    <scope>NUCLEOTIDE SEQUENCE [LARGE SCALE GENOMIC DNA]</scope>
    <source>
        <strain evidence="1 2">DSM 10166</strain>
    </source>
</reference>
<comment type="caution">
    <text evidence="1">The sequence shown here is derived from an EMBL/GenBank/DDBJ whole genome shotgun (WGS) entry which is preliminary data.</text>
</comment>
<dbReference type="eggNOG" id="COG0683">
    <property type="taxonomic scope" value="Bacteria"/>
</dbReference>
<evidence type="ECO:0008006" key="3">
    <source>
        <dbReference type="Google" id="ProtNLM"/>
    </source>
</evidence>
<dbReference type="InterPro" id="IPR039570">
    <property type="entry name" value="AmiC_PBP1"/>
</dbReference>
<dbReference type="Gene3D" id="3.40.50.2300">
    <property type="match status" value="2"/>
</dbReference>
<dbReference type="EMBL" id="AUND01000040">
    <property type="protein sequence ID" value="KEO50984.1"/>
    <property type="molecule type" value="Genomic_DNA"/>
</dbReference>
<dbReference type="Pfam" id="PF13433">
    <property type="entry name" value="Peripla_BP_5"/>
    <property type="match status" value="1"/>
</dbReference>
<protein>
    <recommendedName>
        <fullName evidence="3">Aliphatic amidase expression-regulating protein</fullName>
    </recommendedName>
</protein>
<dbReference type="InterPro" id="IPR028082">
    <property type="entry name" value="Peripla_BP_I"/>
</dbReference>
<accession>A0A074J391</accession>
<sequence>MSAFPPQKQFLLLGFFAVGSYEMTRLELPIGLLFSTTGSYGRVAHTQLNGAQLACDEINADPDAAVTFRPVHIDPASDLHNYAPAVQSMFDQGIRHVCGCYTSSSRKEVIPLFEKHDALLWYPTHYEGFESSTNVIYTGAAPNHHMSPLIDFLCARFGRRAYCIGSNYIWGWESNRVMREGLQKRRGEVLAERYLPVGETDLTAIIEEILETEPDFVFNALIGDSSYAFFRAFRETCKARGIEQTKRFPIASCNLSEPELRAIGPVGSDGQISSSVYFSSLAGACNTRFVEAYGKAFPEGPVVSAEAEAAYIAIHMLAKSIADAKTSEVSAVLKAAAGQVFDAPQGRVTIDPETYHASLTPRIGLSRTDFEFDILLEAPEPVAADPYLVSSATAFEPAQRRKHVRVVS</sequence>
<gene>
    <name evidence="1" type="ORF">TP2_13935</name>
</gene>
<evidence type="ECO:0000313" key="1">
    <source>
        <dbReference type="EMBL" id="KEO50984.1"/>
    </source>
</evidence>
<dbReference type="STRING" id="1353537.TP2_13935"/>
<dbReference type="SUPFAM" id="SSF53822">
    <property type="entry name" value="Periplasmic binding protein-like I"/>
    <property type="match status" value="1"/>
</dbReference>
<dbReference type="GO" id="GO:0033218">
    <property type="term" value="F:amide binding"/>
    <property type="evidence" value="ECO:0007669"/>
    <property type="project" value="InterPro"/>
</dbReference>
<dbReference type="AlphaFoldDB" id="A0A074J391"/>